<dbReference type="OrthoDB" id="10261408at2759"/>
<name>A0A8H4JQD0_9HYPO</name>
<feature type="region of interest" description="Disordered" evidence="1">
    <location>
        <begin position="30"/>
        <end position="55"/>
    </location>
</feature>
<dbReference type="CDD" id="cd12148">
    <property type="entry name" value="fungal_TF_MHR"/>
    <property type="match status" value="1"/>
</dbReference>
<dbReference type="InterPro" id="IPR053187">
    <property type="entry name" value="Notoamide_regulator"/>
</dbReference>
<keyword evidence="3" id="KW-1185">Reference proteome</keyword>
<accession>A0A8H4JQD0</accession>
<feature type="region of interest" description="Disordered" evidence="1">
    <location>
        <begin position="98"/>
        <end position="128"/>
    </location>
</feature>
<organism evidence="2 3">
    <name type="scientific">Fusarium albosuccineum</name>
    <dbReference type="NCBI Taxonomy" id="1237068"/>
    <lineage>
        <taxon>Eukaryota</taxon>
        <taxon>Fungi</taxon>
        <taxon>Dikarya</taxon>
        <taxon>Ascomycota</taxon>
        <taxon>Pezizomycotina</taxon>
        <taxon>Sordariomycetes</taxon>
        <taxon>Hypocreomycetidae</taxon>
        <taxon>Hypocreales</taxon>
        <taxon>Nectriaceae</taxon>
        <taxon>Fusarium</taxon>
        <taxon>Fusarium decemcellulare species complex</taxon>
    </lineage>
</organism>
<dbReference type="AlphaFoldDB" id="A0A8H4JQD0"/>
<evidence type="ECO:0000313" key="2">
    <source>
        <dbReference type="EMBL" id="KAF4435144.1"/>
    </source>
</evidence>
<reference evidence="2 3" key="1">
    <citation type="submission" date="2020-01" db="EMBL/GenBank/DDBJ databases">
        <title>Identification and distribution of gene clusters putatively required for synthesis of sphingolipid metabolism inhibitors in phylogenetically diverse species of the filamentous fungus Fusarium.</title>
        <authorList>
            <person name="Kim H.-S."/>
            <person name="Busman M."/>
            <person name="Brown D.W."/>
            <person name="Divon H."/>
            <person name="Uhlig S."/>
            <person name="Proctor R.H."/>
        </authorList>
    </citation>
    <scope>NUCLEOTIDE SEQUENCE [LARGE SCALE GENOMIC DNA]</scope>
    <source>
        <strain evidence="2 3">NRRL 20459</strain>
    </source>
</reference>
<dbReference type="PANTHER" id="PTHR47256:SF3">
    <property type="entry name" value="ZN(II)2CYS6 TRANSCRIPTION FACTOR (EUROFUNG)"/>
    <property type="match status" value="1"/>
</dbReference>
<feature type="compositionally biased region" description="Low complexity" evidence="1">
    <location>
        <begin position="105"/>
        <end position="121"/>
    </location>
</feature>
<proteinExistence type="predicted"/>
<dbReference type="PANTHER" id="PTHR47256">
    <property type="entry name" value="ZN(II)2CYS6 TRANSCRIPTION FACTOR (EUROFUNG)-RELATED"/>
    <property type="match status" value="1"/>
</dbReference>
<protein>
    <submittedName>
        <fullName evidence="2">Nitrate assimilation regulatory nira</fullName>
    </submittedName>
</protein>
<evidence type="ECO:0000256" key="1">
    <source>
        <dbReference type="SAM" id="MobiDB-lite"/>
    </source>
</evidence>
<sequence>MHESGALAELIATLPYTDALELFHLLREAPKPELPGPESSPEVPRPPSQQSLLTSILPSSPNTLELELMVRHPIAYPFLTPVQATSLPVQRLLTPTRLQRPQLPLTPSSGDSLDTSSRSSPELAQGDDEATIESDLSAIMAGLSLTRADLINQIDISRWTSLPIPNNIAIRVISLYIHNDYPVLPLFHADLFLRDLVQARPYFCSRFLVSALLSWGCAYTALHPDAAPWSGAFFVEARDLWEQMSEKESVTLCNVSGLHLMSMTAVCHGRDLLACRYLRTGLQLAKSMGLVNVPSGSASADAWLQGYDDWRRAASYTAWG</sequence>
<feature type="non-terminal residue" evidence="2">
    <location>
        <position position="1"/>
    </location>
</feature>
<dbReference type="Proteomes" id="UP000554235">
    <property type="component" value="Unassembled WGS sequence"/>
</dbReference>
<dbReference type="EMBL" id="JAADYS010004176">
    <property type="protein sequence ID" value="KAF4435144.1"/>
    <property type="molecule type" value="Genomic_DNA"/>
</dbReference>
<comment type="caution">
    <text evidence="2">The sequence shown here is derived from an EMBL/GenBank/DDBJ whole genome shotgun (WGS) entry which is preliminary data.</text>
</comment>
<evidence type="ECO:0000313" key="3">
    <source>
        <dbReference type="Proteomes" id="UP000554235"/>
    </source>
</evidence>
<gene>
    <name evidence="2" type="ORF">FALBO_17468</name>
</gene>